<protein>
    <submittedName>
        <fullName evidence="2">FAT domain-containing protein</fullName>
    </submittedName>
</protein>
<dbReference type="Pfam" id="PF23593">
    <property type="entry name" value="HEAT_ATR"/>
    <property type="match status" value="1"/>
</dbReference>
<dbReference type="Gene3D" id="2.40.70.10">
    <property type="entry name" value="Acid Proteases"/>
    <property type="match status" value="1"/>
</dbReference>
<accession>T1HN14</accession>
<dbReference type="InterPro" id="IPR021109">
    <property type="entry name" value="Peptidase_aspartic_dom_sf"/>
</dbReference>
<dbReference type="VEuPathDB" id="VectorBase:RPRC005438"/>
<dbReference type="STRING" id="13249.T1HN14"/>
<dbReference type="SUPFAM" id="SSF50630">
    <property type="entry name" value="Acid proteases"/>
    <property type="match status" value="1"/>
</dbReference>
<reference evidence="2" key="1">
    <citation type="submission" date="2015-05" db="UniProtKB">
        <authorList>
            <consortium name="EnsemblMetazoa"/>
        </authorList>
    </citation>
    <scope>IDENTIFICATION</scope>
</reference>
<sequence>MNQNVNSLPSYLFMTSFSLILARVNHMSLPCYNILKAIIVNIIRDYPQQAMWTVITYYNSSDEGQKVRMKEILSEVQALRIASLNKFIKAFLLLVDVLVQVCHKKIPGHQHLWWRSLDLGRLELFDVQVVFSTNVWCGVLGNQLIGPYFYRENLTGEGAQLLVPTVTSGGGQKGVTVLVSLAGQPRTLLVDSGSEVSLLKQPLENVPLCEPHLRATGVTGKALPIEGEQEALCQLREVSARHRFLIAEVHTIGDGLMGLDLMAKLGIILDTRESRIYLTQHANKSAQANLVVETAEKENPSGMGDPWRVVRAARRLEIPPHSEQMVEGKLRGERRGGDVRASPTIPRQIWVKHN</sequence>
<dbReference type="AlphaFoldDB" id="T1HN14"/>
<dbReference type="InterPro" id="IPR057564">
    <property type="entry name" value="HEAT_ATR"/>
</dbReference>
<dbReference type="PROSITE" id="PS51189">
    <property type="entry name" value="FAT"/>
    <property type="match status" value="1"/>
</dbReference>
<evidence type="ECO:0000313" key="2">
    <source>
        <dbReference type="EnsemblMetazoa" id="RPRC005438-PA"/>
    </source>
</evidence>
<dbReference type="HOGENOM" id="CLU_783721_0_0_1"/>
<dbReference type="InterPro" id="IPR014009">
    <property type="entry name" value="PIK_FAT"/>
</dbReference>
<dbReference type="eggNOG" id="KOG0890">
    <property type="taxonomic scope" value="Eukaryota"/>
</dbReference>
<dbReference type="EMBL" id="ACPB03029925">
    <property type="status" value="NOT_ANNOTATED_CDS"/>
    <property type="molecule type" value="Genomic_DNA"/>
</dbReference>
<dbReference type="InterPro" id="IPR001969">
    <property type="entry name" value="Aspartic_peptidase_AS"/>
</dbReference>
<dbReference type="GO" id="GO:0004190">
    <property type="term" value="F:aspartic-type endopeptidase activity"/>
    <property type="evidence" value="ECO:0007669"/>
    <property type="project" value="InterPro"/>
</dbReference>
<keyword evidence="3" id="KW-1185">Reference proteome</keyword>
<name>T1HN14_RHOPR</name>
<evidence type="ECO:0000256" key="1">
    <source>
        <dbReference type="SAM" id="MobiDB-lite"/>
    </source>
</evidence>
<feature type="compositionally biased region" description="Basic and acidic residues" evidence="1">
    <location>
        <begin position="323"/>
        <end position="338"/>
    </location>
</feature>
<evidence type="ECO:0000313" key="3">
    <source>
        <dbReference type="Proteomes" id="UP000015103"/>
    </source>
</evidence>
<dbReference type="PROSITE" id="PS00141">
    <property type="entry name" value="ASP_PROTEASE"/>
    <property type="match status" value="1"/>
</dbReference>
<dbReference type="GO" id="GO:0006508">
    <property type="term" value="P:proteolysis"/>
    <property type="evidence" value="ECO:0007669"/>
    <property type="project" value="InterPro"/>
</dbReference>
<dbReference type="EnsemblMetazoa" id="RPRC005438-RA">
    <property type="protein sequence ID" value="RPRC005438-PA"/>
    <property type="gene ID" value="RPRC005438"/>
</dbReference>
<feature type="region of interest" description="Disordered" evidence="1">
    <location>
        <begin position="323"/>
        <end position="345"/>
    </location>
</feature>
<proteinExistence type="predicted"/>
<organism evidence="2 3">
    <name type="scientific">Rhodnius prolixus</name>
    <name type="common">Triatomid bug</name>
    <dbReference type="NCBI Taxonomy" id="13249"/>
    <lineage>
        <taxon>Eukaryota</taxon>
        <taxon>Metazoa</taxon>
        <taxon>Ecdysozoa</taxon>
        <taxon>Arthropoda</taxon>
        <taxon>Hexapoda</taxon>
        <taxon>Insecta</taxon>
        <taxon>Pterygota</taxon>
        <taxon>Neoptera</taxon>
        <taxon>Paraneoptera</taxon>
        <taxon>Hemiptera</taxon>
        <taxon>Heteroptera</taxon>
        <taxon>Panheteroptera</taxon>
        <taxon>Cimicomorpha</taxon>
        <taxon>Reduviidae</taxon>
        <taxon>Triatominae</taxon>
        <taxon>Rhodnius</taxon>
    </lineage>
</organism>
<dbReference type="InParanoid" id="T1HN14"/>
<dbReference type="Proteomes" id="UP000015103">
    <property type="component" value="Unassembled WGS sequence"/>
</dbReference>